<proteinExistence type="predicted"/>
<evidence type="ECO:0000313" key="3">
    <source>
        <dbReference type="Proteomes" id="UP000316476"/>
    </source>
</evidence>
<dbReference type="AlphaFoldDB" id="A0A5C6FY05"/>
<name>A0A5C6FY05_9PLAN</name>
<dbReference type="EMBL" id="SJPZ01000001">
    <property type="protein sequence ID" value="TWU67391.1"/>
    <property type="molecule type" value="Genomic_DNA"/>
</dbReference>
<feature type="compositionally biased region" description="Basic and acidic residues" evidence="1">
    <location>
        <begin position="52"/>
        <end position="61"/>
    </location>
</feature>
<evidence type="ECO:0000313" key="2">
    <source>
        <dbReference type="EMBL" id="TWU67391.1"/>
    </source>
</evidence>
<gene>
    <name evidence="2" type="ORF">V7x_29650</name>
</gene>
<evidence type="ECO:0008006" key="4">
    <source>
        <dbReference type="Google" id="ProtNLM"/>
    </source>
</evidence>
<protein>
    <recommendedName>
        <fullName evidence="4">Protein SlyX</fullName>
    </recommendedName>
</protein>
<evidence type="ECO:0000256" key="1">
    <source>
        <dbReference type="SAM" id="MobiDB-lite"/>
    </source>
</evidence>
<sequence>MNRDPDHRLTQLEIQLAHQIRLLDQLNDVVVEHGQRLMQQERTIRRLRDEIKSLKAGRGQDEPPMTLEDERPPHY</sequence>
<comment type="caution">
    <text evidence="2">The sequence shown here is derived from an EMBL/GenBank/DDBJ whole genome shotgun (WGS) entry which is preliminary data.</text>
</comment>
<dbReference type="InterPro" id="IPR007236">
    <property type="entry name" value="SlyX"/>
</dbReference>
<dbReference type="OrthoDB" id="284584at2"/>
<dbReference type="Pfam" id="PF04102">
    <property type="entry name" value="SlyX"/>
    <property type="match status" value="1"/>
</dbReference>
<dbReference type="Proteomes" id="UP000316476">
    <property type="component" value="Unassembled WGS sequence"/>
</dbReference>
<dbReference type="PANTHER" id="PTHR36508">
    <property type="entry name" value="PROTEIN SLYX"/>
    <property type="match status" value="1"/>
</dbReference>
<dbReference type="RefSeq" id="WP_146413811.1">
    <property type="nucleotide sequence ID" value="NZ_SJPZ01000001.1"/>
</dbReference>
<reference evidence="2 3" key="1">
    <citation type="submission" date="2019-02" db="EMBL/GenBank/DDBJ databases">
        <title>Deep-cultivation of Planctomycetes and their phenomic and genomic characterization uncovers novel biology.</title>
        <authorList>
            <person name="Wiegand S."/>
            <person name="Jogler M."/>
            <person name="Boedeker C."/>
            <person name="Pinto D."/>
            <person name="Vollmers J."/>
            <person name="Rivas-Marin E."/>
            <person name="Kohn T."/>
            <person name="Peeters S.H."/>
            <person name="Heuer A."/>
            <person name="Rast P."/>
            <person name="Oberbeckmann S."/>
            <person name="Bunk B."/>
            <person name="Jeske O."/>
            <person name="Meyerdierks A."/>
            <person name="Storesund J.E."/>
            <person name="Kallscheuer N."/>
            <person name="Luecker S."/>
            <person name="Lage O.M."/>
            <person name="Pohl T."/>
            <person name="Merkel B.J."/>
            <person name="Hornburger P."/>
            <person name="Mueller R.-W."/>
            <person name="Bruemmer F."/>
            <person name="Labrenz M."/>
            <person name="Spormann A.M."/>
            <person name="Op Den Camp H."/>
            <person name="Overmann J."/>
            <person name="Amann R."/>
            <person name="Jetten M.S.M."/>
            <person name="Mascher T."/>
            <person name="Medema M.H."/>
            <person name="Devos D.P."/>
            <person name="Kaster A.-K."/>
            <person name="Ovreas L."/>
            <person name="Rohde M."/>
            <person name="Galperin M.Y."/>
            <person name="Jogler C."/>
        </authorList>
    </citation>
    <scope>NUCLEOTIDE SEQUENCE [LARGE SCALE GENOMIC DNA]</scope>
    <source>
        <strain evidence="2 3">V7</strain>
    </source>
</reference>
<accession>A0A5C6FY05</accession>
<organism evidence="2 3">
    <name type="scientific">Crateriforma conspicua</name>
    <dbReference type="NCBI Taxonomy" id="2527996"/>
    <lineage>
        <taxon>Bacteria</taxon>
        <taxon>Pseudomonadati</taxon>
        <taxon>Planctomycetota</taxon>
        <taxon>Planctomycetia</taxon>
        <taxon>Planctomycetales</taxon>
        <taxon>Planctomycetaceae</taxon>
        <taxon>Crateriforma</taxon>
    </lineage>
</organism>
<feature type="region of interest" description="Disordered" evidence="1">
    <location>
        <begin position="52"/>
        <end position="75"/>
    </location>
</feature>
<dbReference type="PANTHER" id="PTHR36508:SF1">
    <property type="entry name" value="PROTEIN SLYX"/>
    <property type="match status" value="1"/>
</dbReference>